<dbReference type="PANTHER" id="PTHR12276:SF119">
    <property type="entry name" value="EPSIN-4"/>
    <property type="match status" value="1"/>
</dbReference>
<accession>G0VDL2</accession>
<dbReference type="AlphaFoldDB" id="G0VDL2"/>
<dbReference type="GO" id="GO:0006897">
    <property type="term" value="P:endocytosis"/>
    <property type="evidence" value="ECO:0007669"/>
    <property type="project" value="TreeGrafter"/>
</dbReference>
<sequence length="267" mass="30416">MPLFETVKSFVQSPTESKVKQATNEDETMGATGTLMNEISVLTYSPKTLKEIVQVLKKRLSGYSRKTSHKNCIFIIKTLTLMAYLINNGSNEFVAWIRNNSSLISNLISEKVEYPKDDKMGPEIKSIAADLMELIQDDDLLEERRKDVVQFRSSISSPGRKSTDNSHLKNIMSPGENVVRSHSTSDRREDGIDRMLRPLSPDLHTGARTANYRSGTTSLDLKRRPVRNTNEYARFNLDPLKEEDTVPDERSELFKSRKDNVSKNPFR</sequence>
<organism evidence="3 4">
    <name type="scientific">Naumovozyma castellii</name>
    <name type="common">Yeast</name>
    <name type="synonym">Saccharomyces castellii</name>
    <dbReference type="NCBI Taxonomy" id="27288"/>
    <lineage>
        <taxon>Eukaryota</taxon>
        <taxon>Fungi</taxon>
        <taxon>Dikarya</taxon>
        <taxon>Ascomycota</taxon>
        <taxon>Saccharomycotina</taxon>
        <taxon>Saccharomycetes</taxon>
        <taxon>Saccharomycetales</taxon>
        <taxon>Saccharomycetaceae</taxon>
        <taxon>Naumovozyma</taxon>
    </lineage>
</organism>
<dbReference type="STRING" id="1064592.G0VDL2"/>
<protein>
    <recommendedName>
        <fullName evidence="2">ENTH domain-containing protein</fullName>
    </recommendedName>
</protein>
<keyword evidence="4" id="KW-1185">Reference proteome</keyword>
<dbReference type="RefSeq" id="XP_003675938.1">
    <property type="nucleotide sequence ID" value="XM_003675890.1"/>
</dbReference>
<dbReference type="GeneID" id="96903155"/>
<feature type="region of interest" description="Disordered" evidence="1">
    <location>
        <begin position="152"/>
        <end position="267"/>
    </location>
</feature>
<dbReference type="GO" id="GO:0072659">
    <property type="term" value="P:protein localization to plasma membrane"/>
    <property type="evidence" value="ECO:0007669"/>
    <property type="project" value="EnsemblFungi"/>
</dbReference>
<dbReference type="HOGENOM" id="CLU_053580_1_0_1"/>
<feature type="domain" description="ENTH" evidence="2">
    <location>
        <begin position="7"/>
        <end position="145"/>
    </location>
</feature>
<dbReference type="GO" id="GO:0030276">
    <property type="term" value="F:clathrin binding"/>
    <property type="evidence" value="ECO:0007669"/>
    <property type="project" value="TreeGrafter"/>
</dbReference>
<dbReference type="InterPro" id="IPR008942">
    <property type="entry name" value="ENTH_VHS"/>
</dbReference>
<dbReference type="InParanoid" id="G0VDL2"/>
<dbReference type="Proteomes" id="UP000001640">
    <property type="component" value="Chromosome 3"/>
</dbReference>
<dbReference type="GO" id="GO:0007015">
    <property type="term" value="P:actin filament organization"/>
    <property type="evidence" value="ECO:0007669"/>
    <property type="project" value="TreeGrafter"/>
</dbReference>
<gene>
    <name evidence="3" type="primary">NCAS0C05840</name>
    <name evidence="3" type="ordered locus">NCAS_0C05840</name>
</gene>
<dbReference type="EMBL" id="HE576754">
    <property type="protein sequence ID" value="CCC69574.1"/>
    <property type="molecule type" value="Genomic_DNA"/>
</dbReference>
<dbReference type="OMA" id="WIRAYAY"/>
<dbReference type="SUPFAM" id="SSF48464">
    <property type="entry name" value="ENTH/VHS domain"/>
    <property type="match status" value="1"/>
</dbReference>
<dbReference type="OrthoDB" id="4033880at2759"/>
<dbReference type="CDD" id="cd16994">
    <property type="entry name" value="ENTH_Ent4"/>
    <property type="match status" value="1"/>
</dbReference>
<dbReference type="KEGG" id="ncs:NCAS_0C05840"/>
<dbReference type="Pfam" id="PF01417">
    <property type="entry name" value="ENTH"/>
    <property type="match status" value="1"/>
</dbReference>
<evidence type="ECO:0000313" key="4">
    <source>
        <dbReference type="Proteomes" id="UP000001640"/>
    </source>
</evidence>
<dbReference type="GO" id="GO:0005768">
    <property type="term" value="C:endosome"/>
    <property type="evidence" value="ECO:0007669"/>
    <property type="project" value="TreeGrafter"/>
</dbReference>
<reference evidence="3 4" key="1">
    <citation type="journal article" date="2011" name="Proc. Natl. Acad. Sci. U.S.A.">
        <title>Evolutionary erosion of yeast sex chromosomes by mating-type switching accidents.</title>
        <authorList>
            <person name="Gordon J.L."/>
            <person name="Armisen D."/>
            <person name="Proux-Wera E."/>
            <person name="Oheigeartaigh S.S."/>
            <person name="Byrne K.P."/>
            <person name="Wolfe K.H."/>
        </authorList>
    </citation>
    <scope>NUCLEOTIDE SEQUENCE [LARGE SCALE GENOMIC DNA]</scope>
    <source>
        <strain evidence="4">ATCC 76901 / BCRC 22586 / CBS 4309 / NBRC 1992 / NRRL Y-12630</strain>
    </source>
</reference>
<feature type="compositionally biased region" description="Basic and acidic residues" evidence="1">
    <location>
        <begin position="239"/>
        <end position="261"/>
    </location>
</feature>
<dbReference type="Gene3D" id="1.25.40.90">
    <property type="match status" value="1"/>
</dbReference>
<dbReference type="GO" id="GO:0005886">
    <property type="term" value="C:plasma membrane"/>
    <property type="evidence" value="ECO:0007669"/>
    <property type="project" value="TreeGrafter"/>
</dbReference>
<reference key="2">
    <citation type="submission" date="2011-08" db="EMBL/GenBank/DDBJ databases">
        <title>Genome sequence of Naumovozyma castellii.</title>
        <authorList>
            <person name="Gordon J.L."/>
            <person name="Armisen D."/>
            <person name="Proux-Wera E."/>
            <person name="OhEigeartaigh S.S."/>
            <person name="Byrne K.P."/>
            <person name="Wolfe K.H."/>
        </authorList>
    </citation>
    <scope>NUCLEOTIDE SEQUENCE</scope>
    <source>
        <strain>Type strain:CBS 4309</strain>
    </source>
</reference>
<dbReference type="GO" id="GO:0005543">
    <property type="term" value="F:phospholipid binding"/>
    <property type="evidence" value="ECO:0007669"/>
    <property type="project" value="TreeGrafter"/>
</dbReference>
<feature type="compositionally biased region" description="Basic and acidic residues" evidence="1">
    <location>
        <begin position="183"/>
        <end position="196"/>
    </location>
</feature>
<evidence type="ECO:0000313" key="3">
    <source>
        <dbReference type="EMBL" id="CCC69574.1"/>
    </source>
</evidence>
<proteinExistence type="predicted"/>
<dbReference type="GO" id="GO:0030125">
    <property type="term" value="C:clathrin vesicle coat"/>
    <property type="evidence" value="ECO:0007669"/>
    <property type="project" value="TreeGrafter"/>
</dbReference>
<dbReference type="FunCoup" id="G0VDL2">
    <property type="interactions" value="25"/>
</dbReference>
<dbReference type="SMART" id="SM00273">
    <property type="entry name" value="ENTH"/>
    <property type="match status" value="1"/>
</dbReference>
<dbReference type="eggNOG" id="KOG2056">
    <property type="taxonomic scope" value="Eukaryota"/>
</dbReference>
<evidence type="ECO:0000256" key="1">
    <source>
        <dbReference type="SAM" id="MobiDB-lite"/>
    </source>
</evidence>
<dbReference type="PANTHER" id="PTHR12276">
    <property type="entry name" value="EPSIN/ENT-RELATED"/>
    <property type="match status" value="1"/>
</dbReference>
<dbReference type="InterPro" id="IPR013809">
    <property type="entry name" value="ENTH"/>
</dbReference>
<dbReference type="PROSITE" id="PS50942">
    <property type="entry name" value="ENTH"/>
    <property type="match status" value="1"/>
</dbReference>
<evidence type="ECO:0000259" key="2">
    <source>
        <dbReference type="PROSITE" id="PS50942"/>
    </source>
</evidence>
<name>G0VDL2_NAUCA</name>